<protein>
    <submittedName>
        <fullName evidence="1">Uncharacterized protein</fullName>
    </submittedName>
</protein>
<evidence type="ECO:0000313" key="2">
    <source>
        <dbReference type="Proteomes" id="UP001430953"/>
    </source>
</evidence>
<comment type="caution">
    <text evidence="1">The sequence shown here is derived from an EMBL/GenBank/DDBJ whole genome shotgun (WGS) entry which is preliminary data.</text>
</comment>
<dbReference type="Proteomes" id="UP001430953">
    <property type="component" value="Unassembled WGS sequence"/>
</dbReference>
<keyword evidence="2" id="KW-1185">Reference proteome</keyword>
<sequence>MEHRSSSFPLVITTVRSEKRLATHCRRERAMHEGGHGLRRMRQVRVSVRFARETVEEIVPRGFFSLRLQMKGDGIALRP</sequence>
<accession>A0AAW2EX89</accession>
<dbReference type="EMBL" id="JADYXP020000017">
    <property type="protein sequence ID" value="KAL0107021.1"/>
    <property type="molecule type" value="Genomic_DNA"/>
</dbReference>
<evidence type="ECO:0000313" key="1">
    <source>
        <dbReference type="EMBL" id="KAL0107021.1"/>
    </source>
</evidence>
<name>A0AAW2EX89_9HYME</name>
<proteinExistence type="predicted"/>
<organism evidence="1 2">
    <name type="scientific">Cardiocondyla obscurior</name>
    <dbReference type="NCBI Taxonomy" id="286306"/>
    <lineage>
        <taxon>Eukaryota</taxon>
        <taxon>Metazoa</taxon>
        <taxon>Ecdysozoa</taxon>
        <taxon>Arthropoda</taxon>
        <taxon>Hexapoda</taxon>
        <taxon>Insecta</taxon>
        <taxon>Pterygota</taxon>
        <taxon>Neoptera</taxon>
        <taxon>Endopterygota</taxon>
        <taxon>Hymenoptera</taxon>
        <taxon>Apocrita</taxon>
        <taxon>Aculeata</taxon>
        <taxon>Formicoidea</taxon>
        <taxon>Formicidae</taxon>
        <taxon>Myrmicinae</taxon>
        <taxon>Cardiocondyla</taxon>
    </lineage>
</organism>
<reference evidence="1 2" key="1">
    <citation type="submission" date="2023-03" db="EMBL/GenBank/DDBJ databases">
        <title>High recombination rates correlate with genetic variation in Cardiocondyla obscurior ants.</title>
        <authorList>
            <person name="Errbii M."/>
        </authorList>
    </citation>
    <scope>NUCLEOTIDE SEQUENCE [LARGE SCALE GENOMIC DNA]</scope>
    <source>
        <strain evidence="1">Alpha-2009</strain>
        <tissue evidence="1">Whole body</tissue>
    </source>
</reference>
<dbReference type="AlphaFoldDB" id="A0AAW2EX89"/>
<gene>
    <name evidence="1" type="ORF">PUN28_015522</name>
</gene>